<comment type="caution">
    <text evidence="7">The sequence shown here is derived from an EMBL/GenBank/DDBJ whole genome shotgun (WGS) entry which is preliminary data.</text>
</comment>
<dbReference type="InterPro" id="IPR033749">
    <property type="entry name" value="Polyprenyl_synt_CS"/>
</dbReference>
<dbReference type="PANTHER" id="PTHR12001:SF85">
    <property type="entry name" value="SHORT CHAIN ISOPRENYL DIPHOSPHATE SYNTHASE"/>
    <property type="match status" value="1"/>
</dbReference>
<evidence type="ECO:0000256" key="1">
    <source>
        <dbReference type="ARBA" id="ARBA00001946"/>
    </source>
</evidence>
<evidence type="ECO:0000313" key="7">
    <source>
        <dbReference type="EMBL" id="GIF55160.1"/>
    </source>
</evidence>
<reference evidence="7 8" key="1">
    <citation type="submission" date="2021-01" db="EMBL/GenBank/DDBJ databases">
        <title>Whole genome shotgun sequence of Asanoa iriomotensis NBRC 100142.</title>
        <authorList>
            <person name="Komaki H."/>
            <person name="Tamura T."/>
        </authorList>
    </citation>
    <scope>NUCLEOTIDE SEQUENCE [LARGE SCALE GENOMIC DNA]</scope>
    <source>
        <strain evidence="7 8">NBRC 100142</strain>
    </source>
</reference>
<dbReference type="SFLD" id="SFLDS00005">
    <property type="entry name" value="Isoprenoid_Synthase_Type_I"/>
    <property type="match status" value="1"/>
</dbReference>
<dbReference type="InterPro" id="IPR000092">
    <property type="entry name" value="Polyprenyl_synt"/>
</dbReference>
<evidence type="ECO:0000256" key="5">
    <source>
        <dbReference type="ARBA" id="ARBA00022842"/>
    </source>
</evidence>
<protein>
    <submittedName>
        <fullName evidence="7">Geranylgeranyl pyrophosphate synthase</fullName>
    </submittedName>
</protein>
<keyword evidence="5" id="KW-0460">Magnesium</keyword>
<dbReference type="Pfam" id="PF00348">
    <property type="entry name" value="polyprenyl_synt"/>
    <property type="match status" value="1"/>
</dbReference>
<evidence type="ECO:0000256" key="4">
    <source>
        <dbReference type="ARBA" id="ARBA00022723"/>
    </source>
</evidence>
<accession>A0ABQ4BXA5</accession>
<comment type="similarity">
    <text evidence="2 6">Belongs to the FPP/GGPP synthase family.</text>
</comment>
<evidence type="ECO:0000313" key="8">
    <source>
        <dbReference type="Proteomes" id="UP000624325"/>
    </source>
</evidence>
<keyword evidence="3 6" id="KW-0808">Transferase</keyword>
<dbReference type="InterPro" id="IPR008949">
    <property type="entry name" value="Isoprenoid_synthase_dom_sf"/>
</dbReference>
<name>A0ABQ4BXA5_9ACTN</name>
<dbReference type="EMBL" id="BONC01000005">
    <property type="protein sequence ID" value="GIF55160.1"/>
    <property type="molecule type" value="Genomic_DNA"/>
</dbReference>
<evidence type="ECO:0000256" key="2">
    <source>
        <dbReference type="ARBA" id="ARBA00006706"/>
    </source>
</evidence>
<evidence type="ECO:0000256" key="6">
    <source>
        <dbReference type="RuleBase" id="RU004466"/>
    </source>
</evidence>
<gene>
    <name evidence="7" type="ORF">Air01nite_12550</name>
</gene>
<dbReference type="PANTHER" id="PTHR12001">
    <property type="entry name" value="GERANYLGERANYL PYROPHOSPHATE SYNTHASE"/>
    <property type="match status" value="1"/>
</dbReference>
<organism evidence="7 8">
    <name type="scientific">Asanoa iriomotensis</name>
    <dbReference type="NCBI Taxonomy" id="234613"/>
    <lineage>
        <taxon>Bacteria</taxon>
        <taxon>Bacillati</taxon>
        <taxon>Actinomycetota</taxon>
        <taxon>Actinomycetes</taxon>
        <taxon>Micromonosporales</taxon>
        <taxon>Micromonosporaceae</taxon>
        <taxon>Asanoa</taxon>
    </lineage>
</organism>
<dbReference type="Proteomes" id="UP000624325">
    <property type="component" value="Unassembled WGS sequence"/>
</dbReference>
<dbReference type="PROSITE" id="PS00444">
    <property type="entry name" value="POLYPRENYL_SYNTHASE_2"/>
    <property type="match status" value="1"/>
</dbReference>
<dbReference type="Gene3D" id="1.10.600.10">
    <property type="entry name" value="Farnesyl Diphosphate Synthase"/>
    <property type="match status" value="1"/>
</dbReference>
<proteinExistence type="inferred from homology"/>
<dbReference type="CDD" id="cd00685">
    <property type="entry name" value="Trans_IPPS_HT"/>
    <property type="match status" value="1"/>
</dbReference>
<dbReference type="SFLD" id="SFLDG01017">
    <property type="entry name" value="Polyprenyl_Transferase_Like"/>
    <property type="match status" value="1"/>
</dbReference>
<evidence type="ECO:0000256" key="3">
    <source>
        <dbReference type="ARBA" id="ARBA00022679"/>
    </source>
</evidence>
<comment type="cofactor">
    <cofactor evidence="1">
        <name>Mg(2+)</name>
        <dbReference type="ChEBI" id="CHEBI:18420"/>
    </cofactor>
</comment>
<dbReference type="SUPFAM" id="SSF48576">
    <property type="entry name" value="Terpenoid synthases"/>
    <property type="match status" value="1"/>
</dbReference>
<sequence>MTAPTSPSDAAGPGPADSVRPIIATSLAVTDRVRLRQRVDKSLAWFLADRRAWMAEVDSALAPVADAIEGFVLRGGKRLRPAFGYWGFRGAGGHDSDQLVTALSALELVQASALIHDDLIDRSDTRRGEPAVHRRFAGRHRAHGWAGDADGFGDSAAVLLGDLCLVWSDELLHAGGLDPAALSRARPVFDEMRTEVTIGQYLDVLTQATGDTSVERAGKVARLKSAKYTVERPLLLGAALAAAPAGVTDAYSGFGLPLGEAFQLRDDMLGVFGDPAQTGKPAGDDLREGKRTFLVAATFEAADEPGRRDLERLLGSPDLDAEGIGHLREIIVGCGAAERTERRIGALLDAALSHIETAPIEDEARAALIDLAHAATTRTD</sequence>
<keyword evidence="4" id="KW-0479">Metal-binding</keyword>
<keyword evidence="8" id="KW-1185">Reference proteome</keyword>
<dbReference type="PROSITE" id="PS00723">
    <property type="entry name" value="POLYPRENYL_SYNTHASE_1"/>
    <property type="match status" value="1"/>
</dbReference>